<keyword evidence="4" id="KW-1185">Reference proteome</keyword>
<feature type="chain" id="PRO_5046260299" description="Lipoprotein" evidence="2">
    <location>
        <begin position="28"/>
        <end position="259"/>
    </location>
</feature>
<feature type="signal peptide" evidence="2">
    <location>
        <begin position="1"/>
        <end position="27"/>
    </location>
</feature>
<dbReference type="Proteomes" id="UP000838686">
    <property type="component" value="Unassembled WGS sequence"/>
</dbReference>
<sequence>MNAPNKIAHLLIIIVFAASLLSGCGESSDTSSPPIENTEQNTVTPDTGEPSDTEITTADSRIASIKSYLIEESHQADVMITALPRELNEKAAALTEQMKENLELHSEWYMKTLGELKSGEPFPYDKRLGVSEDDYQFILNLNDHMSLIKESDTTVEIKYNRSSIEILNSASPILKKMNLALDANILTTELGELTYSNEISASDEQQVTGRWNGHTWTLQEEMAQSYSISIGQLEESKKTIIYIKLLDVGQPAREEVLVF</sequence>
<evidence type="ECO:0008006" key="5">
    <source>
        <dbReference type="Google" id="ProtNLM"/>
    </source>
</evidence>
<gene>
    <name evidence="3" type="ORF">PAECIP111893_01205</name>
</gene>
<name>A0ABN8G693_9BACL</name>
<evidence type="ECO:0000313" key="4">
    <source>
        <dbReference type="Proteomes" id="UP000838686"/>
    </source>
</evidence>
<feature type="region of interest" description="Disordered" evidence="1">
    <location>
        <begin position="26"/>
        <end position="54"/>
    </location>
</feature>
<proteinExistence type="predicted"/>
<reference evidence="3" key="1">
    <citation type="submission" date="2022-01" db="EMBL/GenBank/DDBJ databases">
        <authorList>
            <person name="Criscuolo A."/>
        </authorList>
    </citation>
    <scope>NUCLEOTIDE SEQUENCE</scope>
    <source>
        <strain evidence="3">CIP111893</strain>
    </source>
</reference>
<dbReference type="PROSITE" id="PS51257">
    <property type="entry name" value="PROKAR_LIPOPROTEIN"/>
    <property type="match status" value="1"/>
</dbReference>
<feature type="compositionally biased region" description="Polar residues" evidence="1">
    <location>
        <begin position="26"/>
        <end position="45"/>
    </location>
</feature>
<dbReference type="RefSeq" id="WP_236339568.1">
    <property type="nucleotide sequence ID" value="NZ_CAKMMF010000005.1"/>
</dbReference>
<accession>A0ABN8G693</accession>
<evidence type="ECO:0000256" key="2">
    <source>
        <dbReference type="SAM" id="SignalP"/>
    </source>
</evidence>
<evidence type="ECO:0000256" key="1">
    <source>
        <dbReference type="SAM" id="MobiDB-lite"/>
    </source>
</evidence>
<dbReference type="EMBL" id="CAKMMF010000005">
    <property type="protein sequence ID" value="CAH1199004.1"/>
    <property type="molecule type" value="Genomic_DNA"/>
</dbReference>
<protein>
    <recommendedName>
        <fullName evidence="5">Lipoprotein</fullName>
    </recommendedName>
</protein>
<comment type="caution">
    <text evidence="3">The sequence shown here is derived from an EMBL/GenBank/DDBJ whole genome shotgun (WGS) entry which is preliminary data.</text>
</comment>
<keyword evidence="2" id="KW-0732">Signal</keyword>
<evidence type="ECO:0000313" key="3">
    <source>
        <dbReference type="EMBL" id="CAH1199004.1"/>
    </source>
</evidence>
<organism evidence="3 4">
    <name type="scientific">Paenibacillus plantiphilus</name>
    <dbReference type="NCBI Taxonomy" id="2905650"/>
    <lineage>
        <taxon>Bacteria</taxon>
        <taxon>Bacillati</taxon>
        <taxon>Bacillota</taxon>
        <taxon>Bacilli</taxon>
        <taxon>Bacillales</taxon>
        <taxon>Paenibacillaceae</taxon>
        <taxon>Paenibacillus</taxon>
    </lineage>
</organism>